<evidence type="ECO:0000313" key="5">
    <source>
        <dbReference type="Proteomes" id="UP000216057"/>
    </source>
</evidence>
<accession>A0A261GCB8</accession>
<dbReference type="GO" id="GO:0016020">
    <property type="term" value="C:membrane"/>
    <property type="evidence" value="ECO:0007669"/>
    <property type="project" value="TreeGrafter"/>
</dbReference>
<proteinExistence type="predicted"/>
<feature type="transmembrane region" description="Helical" evidence="1">
    <location>
        <begin position="341"/>
        <end position="361"/>
    </location>
</feature>
<dbReference type="Proteomes" id="UP000593943">
    <property type="component" value="Chromosome"/>
</dbReference>
<feature type="transmembrane region" description="Helical" evidence="1">
    <location>
        <begin position="245"/>
        <end position="264"/>
    </location>
</feature>
<reference evidence="4 6" key="2">
    <citation type="submission" date="2020-10" db="EMBL/GenBank/DDBJ databases">
        <title>Genome sequencing of Bifidobacterium eulemuris_DSMZ_100216.</title>
        <authorList>
            <person name="Kim J."/>
        </authorList>
    </citation>
    <scope>NUCLEOTIDE SEQUENCE [LARGE SCALE GENOMIC DNA]</scope>
    <source>
        <strain evidence="4 6">DSM 100216</strain>
    </source>
</reference>
<feature type="transmembrane region" description="Helical" evidence="1">
    <location>
        <begin position="314"/>
        <end position="335"/>
    </location>
</feature>
<dbReference type="SUPFAM" id="SSF52266">
    <property type="entry name" value="SGNH hydrolase"/>
    <property type="match status" value="1"/>
</dbReference>
<dbReference type="OrthoDB" id="3404679at2"/>
<feature type="transmembrane region" description="Helical" evidence="1">
    <location>
        <begin position="35"/>
        <end position="55"/>
    </location>
</feature>
<keyword evidence="1" id="KW-0472">Membrane</keyword>
<dbReference type="GO" id="GO:0009103">
    <property type="term" value="P:lipopolysaccharide biosynthetic process"/>
    <property type="evidence" value="ECO:0007669"/>
    <property type="project" value="TreeGrafter"/>
</dbReference>
<dbReference type="AlphaFoldDB" id="A0A261GCB8"/>
<keyword evidence="3" id="KW-0012">Acyltransferase</keyword>
<dbReference type="Pfam" id="PF01757">
    <property type="entry name" value="Acyl_transf_3"/>
    <property type="match status" value="1"/>
</dbReference>
<dbReference type="PANTHER" id="PTHR23028">
    <property type="entry name" value="ACETYLTRANSFERASE"/>
    <property type="match status" value="1"/>
</dbReference>
<dbReference type="PANTHER" id="PTHR23028:SF53">
    <property type="entry name" value="ACYL_TRANSF_3 DOMAIN-CONTAINING PROTEIN"/>
    <property type="match status" value="1"/>
</dbReference>
<keyword evidence="1" id="KW-1133">Transmembrane helix</keyword>
<organism evidence="3 5">
    <name type="scientific">Bifidobacterium eulemuris</name>
    <dbReference type="NCBI Taxonomy" id="1765219"/>
    <lineage>
        <taxon>Bacteria</taxon>
        <taxon>Bacillati</taxon>
        <taxon>Actinomycetota</taxon>
        <taxon>Actinomycetes</taxon>
        <taxon>Bifidobacteriales</taxon>
        <taxon>Bifidobacteriaceae</taxon>
        <taxon>Bifidobacterium</taxon>
    </lineage>
</organism>
<feature type="transmembrane region" description="Helical" evidence="1">
    <location>
        <begin position="385"/>
        <end position="406"/>
    </location>
</feature>
<keyword evidence="1" id="KW-0812">Transmembrane</keyword>
<evidence type="ECO:0000313" key="3">
    <source>
        <dbReference type="EMBL" id="OZG69062.1"/>
    </source>
</evidence>
<evidence type="ECO:0000256" key="1">
    <source>
        <dbReference type="SAM" id="Phobius"/>
    </source>
</evidence>
<feature type="transmembrane region" description="Helical" evidence="1">
    <location>
        <begin position="75"/>
        <end position="93"/>
    </location>
</feature>
<gene>
    <name evidence="4" type="ORF">BE0216_02280</name>
    <name evidence="3" type="ORF">BEUL_0468</name>
</gene>
<dbReference type="EMBL" id="MWWZ01000004">
    <property type="protein sequence ID" value="OZG69062.1"/>
    <property type="molecule type" value="Genomic_DNA"/>
</dbReference>
<feature type="transmembrane region" description="Helical" evidence="1">
    <location>
        <begin position="137"/>
        <end position="157"/>
    </location>
</feature>
<protein>
    <submittedName>
        <fullName evidence="4">Acetyltransferase</fullName>
    </submittedName>
    <submittedName>
        <fullName evidence="3">Acyltransferase</fullName>
    </submittedName>
</protein>
<dbReference type="GO" id="GO:0016747">
    <property type="term" value="F:acyltransferase activity, transferring groups other than amino-acyl groups"/>
    <property type="evidence" value="ECO:0007669"/>
    <property type="project" value="InterPro"/>
</dbReference>
<sequence length="613" mass="66078">MTSQRFVGLDGIKGFALIAIVLYHCKQSVLPGGFYGVDVFFAVSGFLTALGLVRALNRGKGLDLAKYLHRRATRIYPALLFMLPAVVTLAWLVDRDLLVGIRDQLITAALGCYNWYAIANGQSYFEQMSPQIMRHLWYVGVLMQFMLVLPLIVGVMWKIRRTRLSLLIPLGFAAASATAMWLLYTPGGDPTRVYFGTDTHACGLMLGVALAWIIAYDGEPSAPDGEPSESDGEPRPGLGTRIWRALAPALAFLSLIALIALAVTGDQNEFAFRGGIIIASLLAVLLIAGTISADSWMQDLMVFKPLAACGRYSYGIYLWHWPMWLLSLAIIPRLIPTPGPWVWAVAAILTAVAVAASWKLVEQPAGAYGAAFVLWPGKGSTSRQIARAVIVALLLVGSIAGCVQGVKDAPAKTSIEIQLEQQAAELERMRELNGTMVRTAVPQPRKPKHTMPSGGEITAIGDSVMLASSNGLNAVFPGIQVDAAVSRGMGGGIDLARKQLDQGSMRQWVVLGIGTNGSADAGQLDQISGILGPDRVMVLVNAHGDRSWIPPNNQLFADYAASHSDSVVLVDWNAAAERHRDDLAADGIHPSMTNDYYAQAVRRAIEQWIAAGH</sequence>
<keyword evidence="6" id="KW-1185">Reference proteome</keyword>
<dbReference type="RefSeq" id="WP_094636119.1">
    <property type="nucleotide sequence ID" value="NZ_CP062938.1"/>
</dbReference>
<evidence type="ECO:0000313" key="4">
    <source>
        <dbReference type="EMBL" id="QOL31412.1"/>
    </source>
</evidence>
<dbReference type="EMBL" id="CP062938">
    <property type="protein sequence ID" value="QOL31412.1"/>
    <property type="molecule type" value="Genomic_DNA"/>
</dbReference>
<feature type="transmembrane region" description="Helical" evidence="1">
    <location>
        <begin position="270"/>
        <end position="293"/>
    </location>
</feature>
<dbReference type="InterPro" id="IPR050879">
    <property type="entry name" value="Acyltransferase_3"/>
</dbReference>
<dbReference type="KEGG" id="beu:BE0216_02280"/>
<feature type="transmembrane region" description="Helical" evidence="1">
    <location>
        <begin position="164"/>
        <end position="183"/>
    </location>
</feature>
<dbReference type="InterPro" id="IPR002656">
    <property type="entry name" value="Acyl_transf_3_dom"/>
</dbReference>
<name>A0A261GCB8_9BIFI</name>
<evidence type="ECO:0000313" key="6">
    <source>
        <dbReference type="Proteomes" id="UP000593943"/>
    </source>
</evidence>
<dbReference type="CDD" id="cd01840">
    <property type="entry name" value="SGNH_hydrolase_yrhL_like"/>
    <property type="match status" value="1"/>
</dbReference>
<feature type="transmembrane region" description="Helical" evidence="1">
    <location>
        <begin position="6"/>
        <end position="23"/>
    </location>
</feature>
<dbReference type="Proteomes" id="UP000216057">
    <property type="component" value="Unassembled WGS sequence"/>
</dbReference>
<reference evidence="3 5" key="1">
    <citation type="journal article" date="2017" name="BMC Genomics">
        <title>Comparative genomic and phylogenomic analyses of the Bifidobacteriaceae family.</title>
        <authorList>
            <person name="Lugli G.A."/>
            <person name="Milani C."/>
            <person name="Turroni F."/>
            <person name="Duranti S."/>
            <person name="Mancabelli L."/>
            <person name="Mangifesta M."/>
            <person name="Ferrario C."/>
            <person name="Modesto M."/>
            <person name="Mattarelli P."/>
            <person name="Jiri K."/>
            <person name="van Sinderen D."/>
            <person name="Ventura M."/>
        </authorList>
    </citation>
    <scope>NUCLEOTIDE SEQUENCE [LARGE SCALE GENOMIC DNA]</scope>
    <source>
        <strain evidence="3 5">DSM 100216</strain>
    </source>
</reference>
<evidence type="ECO:0000259" key="2">
    <source>
        <dbReference type="Pfam" id="PF01757"/>
    </source>
</evidence>
<feature type="domain" description="Acyltransferase 3" evidence="2">
    <location>
        <begin position="7"/>
        <end position="355"/>
    </location>
</feature>
<keyword evidence="3" id="KW-0808">Transferase</keyword>